<evidence type="ECO:0000313" key="1">
    <source>
        <dbReference type="EMBL" id="MEU9578329.1"/>
    </source>
</evidence>
<protein>
    <submittedName>
        <fullName evidence="1">SDR family NAD(P)-dependent oxidoreductase</fullName>
    </submittedName>
</protein>
<accession>A0ABV3EQ52</accession>
<dbReference type="SUPFAM" id="SSF51735">
    <property type="entry name" value="NAD(P)-binding Rossmann-fold domains"/>
    <property type="match status" value="1"/>
</dbReference>
<dbReference type="InterPro" id="IPR051911">
    <property type="entry name" value="SDR_oxidoreductase"/>
</dbReference>
<evidence type="ECO:0000313" key="2">
    <source>
        <dbReference type="Proteomes" id="UP001551584"/>
    </source>
</evidence>
<keyword evidence="2" id="KW-1185">Reference proteome</keyword>
<comment type="caution">
    <text evidence="1">The sequence shown here is derived from an EMBL/GenBank/DDBJ whole genome shotgun (WGS) entry which is preliminary data.</text>
</comment>
<dbReference type="PRINTS" id="PR00081">
    <property type="entry name" value="GDHRDH"/>
</dbReference>
<reference evidence="1 2" key="1">
    <citation type="submission" date="2024-06" db="EMBL/GenBank/DDBJ databases">
        <title>The Natural Products Discovery Center: Release of the First 8490 Sequenced Strains for Exploring Actinobacteria Biosynthetic Diversity.</title>
        <authorList>
            <person name="Kalkreuter E."/>
            <person name="Kautsar S.A."/>
            <person name="Yang D."/>
            <person name="Bader C.D."/>
            <person name="Teijaro C.N."/>
            <person name="Fluegel L."/>
            <person name="Davis C.M."/>
            <person name="Simpson J.R."/>
            <person name="Lauterbach L."/>
            <person name="Steele A.D."/>
            <person name="Gui C."/>
            <person name="Meng S."/>
            <person name="Li G."/>
            <person name="Viehrig K."/>
            <person name="Ye F."/>
            <person name="Su P."/>
            <person name="Kiefer A.F."/>
            <person name="Nichols A."/>
            <person name="Cepeda A.J."/>
            <person name="Yan W."/>
            <person name="Fan B."/>
            <person name="Jiang Y."/>
            <person name="Adhikari A."/>
            <person name="Zheng C.-J."/>
            <person name="Schuster L."/>
            <person name="Cowan T.M."/>
            <person name="Smanski M.J."/>
            <person name="Chevrette M.G."/>
            <person name="De Carvalho L.P.S."/>
            <person name="Shen B."/>
        </authorList>
    </citation>
    <scope>NUCLEOTIDE SEQUENCE [LARGE SCALE GENOMIC DNA]</scope>
    <source>
        <strain evidence="1 2">NPDC048117</strain>
    </source>
</reference>
<dbReference type="InterPro" id="IPR036291">
    <property type="entry name" value="NAD(P)-bd_dom_sf"/>
</dbReference>
<gene>
    <name evidence="1" type="ORF">AB0D95_13880</name>
</gene>
<dbReference type="PANTHER" id="PTHR43976:SF9">
    <property type="entry name" value="OXIDOREDUCTASE"/>
    <property type="match status" value="1"/>
</dbReference>
<organism evidence="1 2">
    <name type="scientific">Streptomyces chilikensis</name>
    <dbReference type="NCBI Taxonomy" id="1194079"/>
    <lineage>
        <taxon>Bacteria</taxon>
        <taxon>Bacillati</taxon>
        <taxon>Actinomycetota</taxon>
        <taxon>Actinomycetes</taxon>
        <taxon>Kitasatosporales</taxon>
        <taxon>Streptomycetaceae</taxon>
        <taxon>Streptomyces</taxon>
    </lineage>
</organism>
<dbReference type="EMBL" id="JBEZNA010000026">
    <property type="protein sequence ID" value="MEU9578329.1"/>
    <property type="molecule type" value="Genomic_DNA"/>
</dbReference>
<dbReference type="Pfam" id="PF00106">
    <property type="entry name" value="adh_short"/>
    <property type="match status" value="1"/>
</dbReference>
<dbReference type="PANTHER" id="PTHR43976">
    <property type="entry name" value="SHORT CHAIN DEHYDROGENASE"/>
    <property type="match status" value="1"/>
</dbReference>
<sequence length="241" mass="24833">MRNDDAGKTILVTGASSGIGALSVRAPALAGHTVYAGIRQMAPRNATAVADLVRHGTGHRVDVHAVEPDVTSQDSADGATDRIVTERSRLDVVVHNAGHIVLGAAEAFAAEQFADLYDVDVLGTERVSRAALPKVREQGSGLLVWIGGPSTRGGCPPFPAPCFAAKAAMDALAVSWAAEVLPFGIGTAIAVPGAFTTGTNHLADAGTPPTSTVRKPTTGVTNPSWAAWASVWPRSSLRTPM</sequence>
<dbReference type="Proteomes" id="UP001551584">
    <property type="component" value="Unassembled WGS sequence"/>
</dbReference>
<dbReference type="RefSeq" id="WP_359272272.1">
    <property type="nucleotide sequence ID" value="NZ_JBEZNA010000026.1"/>
</dbReference>
<proteinExistence type="predicted"/>
<name>A0ABV3EQ52_9ACTN</name>
<dbReference type="Gene3D" id="3.40.50.720">
    <property type="entry name" value="NAD(P)-binding Rossmann-like Domain"/>
    <property type="match status" value="1"/>
</dbReference>
<dbReference type="InterPro" id="IPR002347">
    <property type="entry name" value="SDR_fam"/>
</dbReference>